<keyword evidence="3" id="KW-0695">RNA-directed DNA polymerase</keyword>
<dbReference type="PROSITE" id="PS50013">
    <property type="entry name" value="CHROMO_2"/>
    <property type="match status" value="1"/>
</dbReference>
<sequence>MAYRPQVNGTTEQMVGTLTRAVKMYVEDVDQRDWDENAERLTFALNTAQDRIGGDTPFICCTLGTHDLRWRKWRYREPRRWRYGIQKQYQLAREQVNEKLREAIQERADRHNQTVRPHGIEIGSKKDMRVSWHTCDTILSMCWIRLGIAGTENRLFPLVNVSKIKSVRQFPDRPQIRLTIPNQDRYDFDEALLPEDSWIRDLDNNEYEVEKIVDMLSGRRTRYERTLREFVIYWKGYDEPT</sequence>
<comment type="caution">
    <text evidence="3">The sequence shown here is derived from an EMBL/GenBank/DDBJ whole genome shotgun (WGS) entry which is preliminary data.</text>
</comment>
<dbReference type="EMBL" id="NCKW01008826">
    <property type="protein sequence ID" value="POM67649.1"/>
    <property type="molecule type" value="Genomic_DNA"/>
</dbReference>
<dbReference type="AlphaFoldDB" id="A0A2P4XQ81"/>
<keyword evidence="3" id="KW-0808">Transferase</keyword>
<evidence type="ECO:0000256" key="1">
    <source>
        <dbReference type="SAM" id="Coils"/>
    </source>
</evidence>
<keyword evidence="3" id="KW-0548">Nucleotidyltransferase</keyword>
<dbReference type="OrthoDB" id="101303at2759"/>
<evidence type="ECO:0000259" key="2">
    <source>
        <dbReference type="PROSITE" id="PS50013"/>
    </source>
</evidence>
<dbReference type="GO" id="GO:0003964">
    <property type="term" value="F:RNA-directed DNA polymerase activity"/>
    <property type="evidence" value="ECO:0007669"/>
    <property type="project" value="UniProtKB-KW"/>
</dbReference>
<name>A0A2P4XQ81_9STRA</name>
<dbReference type="Gene3D" id="3.30.420.10">
    <property type="entry name" value="Ribonuclease H-like superfamily/Ribonuclease H"/>
    <property type="match status" value="1"/>
</dbReference>
<reference evidence="3 4" key="1">
    <citation type="journal article" date="2017" name="Genome Biol. Evol.">
        <title>Phytophthora megakarya and P. palmivora, closely related causal agents of cacao black pod rot, underwent increases in genome sizes and gene numbers by different mechanisms.</title>
        <authorList>
            <person name="Ali S.S."/>
            <person name="Shao J."/>
            <person name="Lary D.J."/>
            <person name="Kronmiller B."/>
            <person name="Shen D."/>
            <person name="Strem M.D."/>
            <person name="Amoako-Attah I."/>
            <person name="Akrofi A.Y."/>
            <person name="Begoude B.A."/>
            <person name="Ten Hoopen G.M."/>
            <person name="Coulibaly K."/>
            <person name="Kebe B.I."/>
            <person name="Melnick R.L."/>
            <person name="Guiltinan M.J."/>
            <person name="Tyler B.M."/>
            <person name="Meinhardt L.W."/>
            <person name="Bailey B.A."/>
        </authorList>
    </citation>
    <scope>NUCLEOTIDE SEQUENCE [LARGE SCALE GENOMIC DNA]</scope>
    <source>
        <strain evidence="4">sbr112.9</strain>
    </source>
</reference>
<keyword evidence="1" id="KW-0175">Coiled coil</keyword>
<dbReference type="GO" id="GO:0003676">
    <property type="term" value="F:nucleic acid binding"/>
    <property type="evidence" value="ECO:0007669"/>
    <property type="project" value="InterPro"/>
</dbReference>
<evidence type="ECO:0000313" key="3">
    <source>
        <dbReference type="EMBL" id="POM67649.1"/>
    </source>
</evidence>
<proteinExistence type="predicted"/>
<feature type="domain" description="Chromo" evidence="2">
    <location>
        <begin position="207"/>
        <end position="241"/>
    </location>
</feature>
<keyword evidence="4" id="KW-1185">Reference proteome</keyword>
<dbReference type="Proteomes" id="UP000237271">
    <property type="component" value="Unassembled WGS sequence"/>
</dbReference>
<gene>
    <name evidence="3" type="ORF">PHPALM_16313</name>
</gene>
<protein>
    <submittedName>
        <fullName evidence="3">Reverse transcriptase</fullName>
    </submittedName>
</protein>
<organism evidence="3 4">
    <name type="scientific">Phytophthora palmivora</name>
    <dbReference type="NCBI Taxonomy" id="4796"/>
    <lineage>
        <taxon>Eukaryota</taxon>
        <taxon>Sar</taxon>
        <taxon>Stramenopiles</taxon>
        <taxon>Oomycota</taxon>
        <taxon>Peronosporomycetes</taxon>
        <taxon>Peronosporales</taxon>
        <taxon>Peronosporaceae</taxon>
        <taxon>Phytophthora</taxon>
    </lineage>
</organism>
<dbReference type="InterPro" id="IPR036397">
    <property type="entry name" value="RNaseH_sf"/>
</dbReference>
<accession>A0A2P4XQ81</accession>
<dbReference type="InterPro" id="IPR000953">
    <property type="entry name" value="Chromo/chromo_shadow_dom"/>
</dbReference>
<evidence type="ECO:0000313" key="4">
    <source>
        <dbReference type="Proteomes" id="UP000237271"/>
    </source>
</evidence>
<feature type="coiled-coil region" evidence="1">
    <location>
        <begin position="86"/>
        <end position="113"/>
    </location>
</feature>